<reference evidence="2 3" key="1">
    <citation type="submission" date="2019-03" db="EMBL/GenBank/DDBJ databases">
        <title>Complete genome sequence of Paenisporosarcina antarctica CGMCC 1.6503T.</title>
        <authorList>
            <person name="Rong J.-C."/>
            <person name="Chi N.-Y."/>
            <person name="Zhang Q.-F."/>
        </authorList>
    </citation>
    <scope>NUCLEOTIDE SEQUENCE [LARGE SCALE GENOMIC DNA]</scope>
    <source>
        <strain evidence="2 3">CGMCC 1.6503</strain>
    </source>
</reference>
<dbReference type="InterPro" id="IPR036785">
    <property type="entry name" value="YkyA-like_sf"/>
</dbReference>
<dbReference type="EMBL" id="CP038015">
    <property type="protein sequence ID" value="QBP41603.1"/>
    <property type="molecule type" value="Genomic_DNA"/>
</dbReference>
<proteinExistence type="predicted"/>
<dbReference type="Gene3D" id="1.20.120.570">
    <property type="entry name" value="YkyA-like"/>
    <property type="match status" value="1"/>
</dbReference>
<keyword evidence="1" id="KW-0175">Coiled coil</keyword>
<dbReference type="Pfam" id="PF10368">
    <property type="entry name" value="YkyA"/>
    <property type="match status" value="1"/>
</dbReference>
<dbReference type="RefSeq" id="WP_134210197.1">
    <property type="nucleotide sequence ID" value="NZ_CP038015.1"/>
</dbReference>
<evidence type="ECO:0000256" key="1">
    <source>
        <dbReference type="SAM" id="Coils"/>
    </source>
</evidence>
<dbReference type="SUPFAM" id="SSF140423">
    <property type="entry name" value="MW0975(SA0943)-like"/>
    <property type="match status" value="1"/>
</dbReference>
<feature type="coiled-coil region" evidence="1">
    <location>
        <begin position="65"/>
        <end position="103"/>
    </location>
</feature>
<evidence type="ECO:0000313" key="2">
    <source>
        <dbReference type="EMBL" id="QBP41603.1"/>
    </source>
</evidence>
<dbReference type="Proteomes" id="UP000294292">
    <property type="component" value="Chromosome"/>
</dbReference>
<keyword evidence="3" id="KW-1185">Reference proteome</keyword>
<gene>
    <name evidence="2" type="ORF">E2636_10810</name>
</gene>
<accession>A0A4P6ZZ40</accession>
<protein>
    <recommendedName>
        <fullName evidence="4">Cell-wall binding lipoprotein</fullName>
    </recommendedName>
</protein>
<name>A0A4P6ZZ40_9BACL</name>
<sequence length="213" mass="24317">MKKIVIGTFLSTSIILSACSIGVTTEEKLSETLATIYEEEQGYRDAQQQLTVLEKKEQSTFNSSMELTQEQQEEVSIKVEELKSSLMERLTLLNEENESIESALASISSFDSLIDEVKEEEIKTTLIDLKSLIETRYQAHDVVSKEYQKLTDLQTVLYDMLVDEETEQAQLQEQVLKVNEQNDIVQSSINEFNEATIELNELKVSIYDALDEK</sequence>
<evidence type="ECO:0008006" key="4">
    <source>
        <dbReference type="Google" id="ProtNLM"/>
    </source>
</evidence>
<evidence type="ECO:0000313" key="3">
    <source>
        <dbReference type="Proteomes" id="UP000294292"/>
    </source>
</evidence>
<dbReference type="AlphaFoldDB" id="A0A4P6ZZ40"/>
<dbReference type="OrthoDB" id="2963760at2"/>
<organism evidence="2 3">
    <name type="scientific">Paenisporosarcina antarctica</name>
    <dbReference type="NCBI Taxonomy" id="417367"/>
    <lineage>
        <taxon>Bacteria</taxon>
        <taxon>Bacillati</taxon>
        <taxon>Bacillota</taxon>
        <taxon>Bacilli</taxon>
        <taxon>Bacillales</taxon>
        <taxon>Caryophanaceae</taxon>
        <taxon>Paenisporosarcina</taxon>
    </lineage>
</organism>
<dbReference type="KEGG" id="panc:E2636_10810"/>
<dbReference type="InterPro" id="IPR019454">
    <property type="entry name" value="Lipoprot_YkyA-like"/>
</dbReference>
<dbReference type="PROSITE" id="PS51257">
    <property type="entry name" value="PROKAR_LIPOPROTEIN"/>
    <property type="match status" value="1"/>
</dbReference>